<evidence type="ECO:0000256" key="1">
    <source>
        <dbReference type="SAM" id="MobiDB-lite"/>
    </source>
</evidence>
<accession>A0A918RBT2</accession>
<proteinExistence type="predicted"/>
<name>A0A918RBT2_9ACTN</name>
<gene>
    <name evidence="3" type="ORF">GCM10010389_36200</name>
</gene>
<dbReference type="Gene3D" id="3.40.50.1460">
    <property type="match status" value="1"/>
</dbReference>
<dbReference type="InterPro" id="IPR011047">
    <property type="entry name" value="Quinoprotein_ADH-like_sf"/>
</dbReference>
<feature type="region of interest" description="Disordered" evidence="1">
    <location>
        <begin position="253"/>
        <end position="280"/>
    </location>
</feature>
<dbReference type="SMART" id="SM00564">
    <property type="entry name" value="PQQ"/>
    <property type="match status" value="5"/>
</dbReference>
<reference evidence="3" key="2">
    <citation type="submission" date="2020-09" db="EMBL/GenBank/DDBJ databases">
        <authorList>
            <person name="Sun Q."/>
            <person name="Ohkuma M."/>
        </authorList>
    </citation>
    <scope>NUCLEOTIDE SEQUENCE</scope>
    <source>
        <strain evidence="3">JCM 5016</strain>
    </source>
</reference>
<evidence type="ECO:0000313" key="3">
    <source>
        <dbReference type="EMBL" id="GGZ94218.1"/>
    </source>
</evidence>
<dbReference type="Pfam" id="PF13360">
    <property type="entry name" value="PQQ_2"/>
    <property type="match status" value="1"/>
</dbReference>
<dbReference type="InterPro" id="IPR015943">
    <property type="entry name" value="WD40/YVTN_repeat-like_dom_sf"/>
</dbReference>
<dbReference type="SUPFAM" id="SSF50998">
    <property type="entry name" value="Quinoprotein alcohol dehydrogenase-like"/>
    <property type="match status" value="1"/>
</dbReference>
<comment type="caution">
    <text evidence="3">The sequence shown here is derived from an EMBL/GenBank/DDBJ whole genome shotgun (WGS) entry which is preliminary data.</text>
</comment>
<dbReference type="Gene3D" id="2.130.10.10">
    <property type="entry name" value="YVTN repeat-like/Quinoprotein amine dehydrogenase"/>
    <property type="match status" value="2"/>
</dbReference>
<dbReference type="InterPro" id="IPR002372">
    <property type="entry name" value="PQQ_rpt_dom"/>
</dbReference>
<dbReference type="PANTHER" id="PTHR34512:SF30">
    <property type="entry name" value="OUTER MEMBRANE PROTEIN ASSEMBLY FACTOR BAMB"/>
    <property type="match status" value="1"/>
</dbReference>
<sequence>MTAPAFAKGHRGALLIGTGNYDHPDLAPLLSPAVDCARLAEVLHDKEIGAFDVQQLVDADLSLLMRAIEEFFGQAQRDDVRLLYLSCHGIVNWRNDKLHFAVRTTDPDWPAHSSLSASFIHDQMEACRARSIVVVLDCCYSGRFLPGAKGVDSPAEFEKALVGHGRVVITAGTRTQRAYEGEHPDPAAPMPSRFTGPLVDGLRTGAADLNGDGIITVRELYEYVCQRLHAEGVEQNPLMGYELHNDIALARVKAKPKKRRPRRVPRPTAPSRRPDLPWRVPVASGPAHQPVFLDSLLIVHQKYDLHVIDVGIRRRLRLIQLKHPGRPAFHDGMAYFPGRDNRLQAVDLRTGRPRRCRQLMVSDGVLAISGGVLYAPSLDGHLYTVDLATGDDHRPRLPLRGLTVTRPPEAAGKIVVLMARNGADHVIAVDLATGSPNWSYEAGQPLSGQWIVTDQNVHFVEQVEGIPGRITTLDLVTGKTLWSYEFPAGLAAAPAAANGLVFAGDMDNRLLALDANTGDKRWGRKTEGRLLTRPAPVDNTLYTADRAARLTAWRFTDGRKLRSHELLLSQDTQGSPAYADGAVYVTDSQGYLHALSAC</sequence>
<dbReference type="InterPro" id="IPR029030">
    <property type="entry name" value="Caspase-like_dom_sf"/>
</dbReference>
<feature type="compositionally biased region" description="Basic residues" evidence="1">
    <location>
        <begin position="253"/>
        <end position="265"/>
    </location>
</feature>
<dbReference type="AlphaFoldDB" id="A0A918RBT2"/>
<organism evidence="3 4">
    <name type="scientific">Streptomyces echinoruber</name>
    <dbReference type="NCBI Taxonomy" id="68898"/>
    <lineage>
        <taxon>Bacteria</taxon>
        <taxon>Bacillati</taxon>
        <taxon>Actinomycetota</taxon>
        <taxon>Actinomycetes</taxon>
        <taxon>Kitasatosporales</taxon>
        <taxon>Streptomycetaceae</taxon>
        <taxon>Streptomyces</taxon>
    </lineage>
</organism>
<dbReference type="SUPFAM" id="SSF52129">
    <property type="entry name" value="Caspase-like"/>
    <property type="match status" value="1"/>
</dbReference>
<dbReference type="PANTHER" id="PTHR34512">
    <property type="entry name" value="CELL SURFACE PROTEIN"/>
    <property type="match status" value="1"/>
</dbReference>
<evidence type="ECO:0000259" key="2">
    <source>
        <dbReference type="Pfam" id="PF13360"/>
    </source>
</evidence>
<dbReference type="RefSeq" id="WP_190058469.1">
    <property type="nucleotide sequence ID" value="NZ_BMWH01000014.1"/>
</dbReference>
<dbReference type="Proteomes" id="UP000623010">
    <property type="component" value="Unassembled WGS sequence"/>
</dbReference>
<feature type="domain" description="Pyrrolo-quinoline quinone repeat" evidence="2">
    <location>
        <begin position="424"/>
        <end position="592"/>
    </location>
</feature>
<dbReference type="NCBIfam" id="NF047832">
    <property type="entry name" value="caspase_w_EACC1"/>
    <property type="match status" value="1"/>
</dbReference>
<keyword evidence="4" id="KW-1185">Reference proteome</keyword>
<evidence type="ECO:0000313" key="4">
    <source>
        <dbReference type="Proteomes" id="UP000623010"/>
    </source>
</evidence>
<dbReference type="InterPro" id="IPR018391">
    <property type="entry name" value="PQQ_b-propeller_rpt"/>
</dbReference>
<reference evidence="3" key="1">
    <citation type="journal article" date="2014" name="Int. J. Syst. Evol. Microbiol.">
        <title>Complete genome sequence of Corynebacterium casei LMG S-19264T (=DSM 44701T), isolated from a smear-ripened cheese.</title>
        <authorList>
            <consortium name="US DOE Joint Genome Institute (JGI-PGF)"/>
            <person name="Walter F."/>
            <person name="Albersmeier A."/>
            <person name="Kalinowski J."/>
            <person name="Ruckert C."/>
        </authorList>
    </citation>
    <scope>NUCLEOTIDE SEQUENCE</scope>
    <source>
        <strain evidence="3">JCM 5016</strain>
    </source>
</reference>
<protein>
    <recommendedName>
        <fullName evidence="2">Pyrrolo-quinoline quinone repeat domain-containing protein</fullName>
    </recommendedName>
</protein>
<dbReference type="InterPro" id="IPR018247">
    <property type="entry name" value="EF_Hand_1_Ca_BS"/>
</dbReference>
<dbReference type="EMBL" id="BMWH01000014">
    <property type="protein sequence ID" value="GGZ94218.1"/>
    <property type="molecule type" value="Genomic_DNA"/>
</dbReference>
<dbReference type="PROSITE" id="PS00018">
    <property type="entry name" value="EF_HAND_1"/>
    <property type="match status" value="1"/>
</dbReference>